<keyword evidence="4" id="KW-0472">Membrane</keyword>
<dbReference type="PANTHER" id="PTHR46140">
    <property type="entry name" value="VACUOLAR TRANSPORTER CHAPERONE 1-RELATED"/>
    <property type="match status" value="1"/>
</dbReference>
<reference evidence="6 7" key="1">
    <citation type="journal article" date="2021" name="Sci. Rep.">
        <title>Genome sequencing of the multicellular alga Astrephomene provides insights into convergent evolution of germ-soma differentiation.</title>
        <authorList>
            <person name="Yamashita S."/>
            <person name="Yamamoto K."/>
            <person name="Matsuzaki R."/>
            <person name="Suzuki S."/>
            <person name="Yamaguchi H."/>
            <person name="Hirooka S."/>
            <person name="Minakuchi Y."/>
            <person name="Miyagishima S."/>
            <person name="Kawachi M."/>
            <person name="Toyoda A."/>
            <person name="Nozaki H."/>
        </authorList>
    </citation>
    <scope>NUCLEOTIDE SEQUENCE [LARGE SCALE GENOMIC DNA]</scope>
    <source>
        <strain evidence="6 7">NIES-4017</strain>
    </source>
</reference>
<dbReference type="Proteomes" id="UP001054857">
    <property type="component" value="Unassembled WGS sequence"/>
</dbReference>
<gene>
    <name evidence="6" type="ORF">Agub_g6154</name>
</gene>
<organism evidence="6 7">
    <name type="scientific">Astrephomene gubernaculifera</name>
    <dbReference type="NCBI Taxonomy" id="47775"/>
    <lineage>
        <taxon>Eukaryota</taxon>
        <taxon>Viridiplantae</taxon>
        <taxon>Chlorophyta</taxon>
        <taxon>core chlorophytes</taxon>
        <taxon>Chlorophyceae</taxon>
        <taxon>CS clade</taxon>
        <taxon>Chlamydomonadales</taxon>
        <taxon>Astrephomenaceae</taxon>
        <taxon>Astrephomene</taxon>
    </lineage>
</organism>
<name>A0AAD3DQJ8_9CHLO</name>
<sequence length="197" mass="22271">TPDPARLAQEYQLFKTFTEVARLVESKGLQPMVQVRFRQTTFREPGGEQEVGRRAVLEEEVQMLLEYAYDTSTRLSHGLWRQEHPADAIEFPYAVLKVQRPYPDDESPPAWLLELLREGLVRPISDFSKFLHACAGLLPDMVRAVPQWIDDEAVQKSLYANVVANEDLQALLLSGHNVVAELEEGTLEQTAAAARGR</sequence>
<evidence type="ECO:0000313" key="7">
    <source>
        <dbReference type="Proteomes" id="UP001054857"/>
    </source>
</evidence>
<evidence type="ECO:0000256" key="2">
    <source>
        <dbReference type="ARBA" id="ARBA00022692"/>
    </source>
</evidence>
<dbReference type="InterPro" id="IPR018966">
    <property type="entry name" value="VTC_domain"/>
</dbReference>
<evidence type="ECO:0000256" key="4">
    <source>
        <dbReference type="ARBA" id="ARBA00023136"/>
    </source>
</evidence>
<feature type="domain" description="VTC" evidence="5">
    <location>
        <begin position="13"/>
        <end position="136"/>
    </location>
</feature>
<accession>A0AAD3DQJ8</accession>
<dbReference type="EMBL" id="BMAR01000008">
    <property type="protein sequence ID" value="GFR44817.1"/>
    <property type="molecule type" value="Genomic_DNA"/>
</dbReference>
<proteinExistence type="predicted"/>
<keyword evidence="3" id="KW-1133">Transmembrane helix</keyword>
<dbReference type="Gene3D" id="3.20.100.30">
    <property type="entry name" value="VTC, catalytic tunnel domain"/>
    <property type="match status" value="1"/>
</dbReference>
<protein>
    <recommendedName>
        <fullName evidence="5">VTC domain-containing protein</fullName>
    </recommendedName>
</protein>
<dbReference type="AlphaFoldDB" id="A0AAD3DQJ8"/>
<comment type="subcellular location">
    <subcellularLocation>
        <location evidence="1">Endomembrane system</location>
        <topology evidence="1">Multi-pass membrane protein</topology>
    </subcellularLocation>
</comment>
<feature type="non-terminal residue" evidence="6">
    <location>
        <position position="197"/>
    </location>
</feature>
<evidence type="ECO:0000256" key="3">
    <source>
        <dbReference type="ARBA" id="ARBA00022989"/>
    </source>
</evidence>
<feature type="non-terminal residue" evidence="6">
    <location>
        <position position="1"/>
    </location>
</feature>
<keyword evidence="7" id="KW-1185">Reference proteome</keyword>
<dbReference type="GO" id="GO:0006799">
    <property type="term" value="P:polyphosphate biosynthetic process"/>
    <property type="evidence" value="ECO:0007669"/>
    <property type="project" value="UniProtKB-ARBA"/>
</dbReference>
<dbReference type="InterPro" id="IPR042267">
    <property type="entry name" value="VTC_sf"/>
</dbReference>
<evidence type="ECO:0000256" key="1">
    <source>
        <dbReference type="ARBA" id="ARBA00004127"/>
    </source>
</evidence>
<dbReference type="InterPro" id="IPR051572">
    <property type="entry name" value="VTC_Complex_Subunit"/>
</dbReference>
<dbReference type="GO" id="GO:0012505">
    <property type="term" value="C:endomembrane system"/>
    <property type="evidence" value="ECO:0007669"/>
    <property type="project" value="UniProtKB-SubCell"/>
</dbReference>
<evidence type="ECO:0000259" key="5">
    <source>
        <dbReference type="Pfam" id="PF09359"/>
    </source>
</evidence>
<dbReference type="Pfam" id="PF09359">
    <property type="entry name" value="VTC"/>
    <property type="match status" value="1"/>
</dbReference>
<dbReference type="PANTHER" id="PTHR46140:SF1">
    <property type="entry name" value="VACUOLAR TRANSPORTER CHAPERONE COMPLEX SUBUNIT 4-RELATED"/>
    <property type="match status" value="1"/>
</dbReference>
<keyword evidence="2" id="KW-0812">Transmembrane</keyword>
<evidence type="ECO:0000313" key="6">
    <source>
        <dbReference type="EMBL" id="GFR44817.1"/>
    </source>
</evidence>
<comment type="caution">
    <text evidence="6">The sequence shown here is derived from an EMBL/GenBank/DDBJ whole genome shotgun (WGS) entry which is preliminary data.</text>
</comment>